<feature type="region of interest" description="Disordered" evidence="10">
    <location>
        <begin position="563"/>
        <end position="599"/>
    </location>
</feature>
<dbReference type="PROSITE" id="PS00108">
    <property type="entry name" value="PROTEIN_KINASE_ST"/>
    <property type="match status" value="1"/>
</dbReference>
<evidence type="ECO:0000256" key="9">
    <source>
        <dbReference type="PROSITE-ProRule" id="PRU10141"/>
    </source>
</evidence>
<dbReference type="PROSITE" id="PS50011">
    <property type="entry name" value="PROTEIN_KINASE_DOM"/>
    <property type="match status" value="1"/>
</dbReference>
<evidence type="ECO:0000256" key="11">
    <source>
        <dbReference type="SAM" id="Phobius"/>
    </source>
</evidence>
<dbReference type="InterPro" id="IPR000719">
    <property type="entry name" value="Prot_kinase_dom"/>
</dbReference>
<evidence type="ECO:0000259" key="13">
    <source>
        <dbReference type="PROSITE" id="PS51178"/>
    </source>
</evidence>
<dbReference type="InterPro" id="IPR017441">
    <property type="entry name" value="Protein_kinase_ATP_BS"/>
</dbReference>
<dbReference type="AlphaFoldDB" id="A0A1Y4T0R1"/>
<dbReference type="PANTHER" id="PTHR43289">
    <property type="entry name" value="MITOGEN-ACTIVATED PROTEIN KINASE KINASE KINASE 20-RELATED"/>
    <property type="match status" value="1"/>
</dbReference>
<dbReference type="GO" id="GO:0005524">
    <property type="term" value="F:ATP binding"/>
    <property type="evidence" value="ECO:0007669"/>
    <property type="project" value="UniProtKB-UniRule"/>
</dbReference>
<feature type="compositionally biased region" description="Low complexity" evidence="10">
    <location>
        <begin position="570"/>
        <end position="587"/>
    </location>
</feature>
<organism evidence="14 15">
    <name type="scientific">Massilimicrobiota timonensis</name>
    <dbReference type="NCBI Taxonomy" id="1776392"/>
    <lineage>
        <taxon>Bacteria</taxon>
        <taxon>Bacillati</taxon>
        <taxon>Bacillota</taxon>
        <taxon>Erysipelotrichia</taxon>
        <taxon>Erysipelotrichales</taxon>
        <taxon>Erysipelotrichaceae</taxon>
        <taxon>Massilimicrobiota</taxon>
    </lineage>
</organism>
<evidence type="ECO:0000259" key="12">
    <source>
        <dbReference type="PROSITE" id="PS50011"/>
    </source>
</evidence>
<keyword evidence="11" id="KW-0812">Transmembrane</keyword>
<dbReference type="Gene3D" id="3.30.10.20">
    <property type="match status" value="3"/>
</dbReference>
<dbReference type="RefSeq" id="WP_087357536.1">
    <property type="nucleotide sequence ID" value="NZ_NFLJ01000009.1"/>
</dbReference>
<keyword evidence="5 14" id="KW-0418">Kinase</keyword>
<feature type="domain" description="PASTA" evidence="13">
    <location>
        <begin position="352"/>
        <end position="421"/>
    </location>
</feature>
<dbReference type="PANTHER" id="PTHR43289:SF34">
    <property type="entry name" value="SERINE_THREONINE-PROTEIN KINASE YBDM-RELATED"/>
    <property type="match status" value="1"/>
</dbReference>
<feature type="domain" description="Protein kinase" evidence="12">
    <location>
        <begin position="12"/>
        <end position="273"/>
    </location>
</feature>
<feature type="compositionally biased region" description="Polar residues" evidence="10">
    <location>
        <begin position="588"/>
        <end position="599"/>
    </location>
</feature>
<dbReference type="InterPro" id="IPR011009">
    <property type="entry name" value="Kinase-like_dom_sf"/>
</dbReference>
<name>A0A1Y4T0R1_9FIRM</name>
<dbReference type="CDD" id="cd06577">
    <property type="entry name" value="PASTA_pknB"/>
    <property type="match status" value="3"/>
</dbReference>
<evidence type="ECO:0000256" key="1">
    <source>
        <dbReference type="ARBA" id="ARBA00012513"/>
    </source>
</evidence>
<keyword evidence="11" id="KW-0472">Membrane</keyword>
<keyword evidence="3" id="KW-0808">Transferase</keyword>
<accession>A0A1Y4T0R1</accession>
<proteinExistence type="predicted"/>
<keyword evidence="4 9" id="KW-0547">Nucleotide-binding</keyword>
<evidence type="ECO:0000256" key="7">
    <source>
        <dbReference type="ARBA" id="ARBA00047899"/>
    </source>
</evidence>
<dbReference type="Pfam" id="PF00069">
    <property type="entry name" value="Pkinase"/>
    <property type="match status" value="1"/>
</dbReference>
<dbReference type="FunFam" id="1.10.510.10:FF:000021">
    <property type="entry name" value="Serine/threonine protein kinase"/>
    <property type="match status" value="1"/>
</dbReference>
<dbReference type="NCBIfam" id="NF033483">
    <property type="entry name" value="PknB_PASTA_kin"/>
    <property type="match status" value="1"/>
</dbReference>
<protein>
    <recommendedName>
        <fullName evidence="1">non-specific serine/threonine protein kinase</fullName>
        <ecNumber evidence="1">2.7.11.1</ecNumber>
    </recommendedName>
</protein>
<feature type="binding site" evidence="9">
    <location>
        <position position="41"/>
    </location>
    <ligand>
        <name>ATP</name>
        <dbReference type="ChEBI" id="CHEBI:30616"/>
    </ligand>
</feature>
<dbReference type="Gene3D" id="1.10.510.10">
    <property type="entry name" value="Transferase(Phosphotransferase) domain 1"/>
    <property type="match status" value="1"/>
</dbReference>
<dbReference type="EC" id="2.7.11.1" evidence="1"/>
<feature type="transmembrane region" description="Helical" evidence="11">
    <location>
        <begin position="329"/>
        <end position="350"/>
    </location>
</feature>
<evidence type="ECO:0000313" key="14">
    <source>
        <dbReference type="EMBL" id="OUQ35230.1"/>
    </source>
</evidence>
<evidence type="ECO:0000256" key="8">
    <source>
        <dbReference type="ARBA" id="ARBA00048679"/>
    </source>
</evidence>
<dbReference type="InterPro" id="IPR008271">
    <property type="entry name" value="Ser/Thr_kinase_AS"/>
</dbReference>
<dbReference type="InterPro" id="IPR005543">
    <property type="entry name" value="PASTA_dom"/>
</dbReference>
<dbReference type="CDD" id="cd14014">
    <property type="entry name" value="STKc_PknB_like"/>
    <property type="match status" value="1"/>
</dbReference>
<dbReference type="EMBL" id="NFLJ01000009">
    <property type="protein sequence ID" value="OUQ35230.1"/>
    <property type="molecule type" value="Genomic_DNA"/>
</dbReference>
<dbReference type="PROSITE" id="PS00107">
    <property type="entry name" value="PROTEIN_KINASE_ATP"/>
    <property type="match status" value="1"/>
</dbReference>
<evidence type="ECO:0000313" key="15">
    <source>
        <dbReference type="Proteomes" id="UP000195305"/>
    </source>
</evidence>
<evidence type="ECO:0000256" key="5">
    <source>
        <dbReference type="ARBA" id="ARBA00022777"/>
    </source>
</evidence>
<dbReference type="GO" id="GO:0004674">
    <property type="term" value="F:protein serine/threonine kinase activity"/>
    <property type="evidence" value="ECO:0007669"/>
    <property type="project" value="UniProtKB-KW"/>
</dbReference>
<dbReference type="Gene3D" id="3.30.200.20">
    <property type="entry name" value="Phosphorylase Kinase, domain 1"/>
    <property type="match status" value="1"/>
</dbReference>
<comment type="catalytic activity">
    <reaction evidence="7">
        <text>L-threonyl-[protein] + ATP = O-phospho-L-threonyl-[protein] + ADP + H(+)</text>
        <dbReference type="Rhea" id="RHEA:46608"/>
        <dbReference type="Rhea" id="RHEA-COMP:11060"/>
        <dbReference type="Rhea" id="RHEA-COMP:11605"/>
        <dbReference type="ChEBI" id="CHEBI:15378"/>
        <dbReference type="ChEBI" id="CHEBI:30013"/>
        <dbReference type="ChEBI" id="CHEBI:30616"/>
        <dbReference type="ChEBI" id="CHEBI:61977"/>
        <dbReference type="ChEBI" id="CHEBI:456216"/>
        <dbReference type="EC" id="2.7.11.1"/>
    </reaction>
</comment>
<dbReference type="FunFam" id="3.30.200.20:FF:000035">
    <property type="entry name" value="Serine/threonine protein kinase Stk1"/>
    <property type="match status" value="1"/>
</dbReference>
<dbReference type="OrthoDB" id="9788659at2"/>
<dbReference type="SMART" id="SM00220">
    <property type="entry name" value="S_TKc"/>
    <property type="match status" value="1"/>
</dbReference>
<evidence type="ECO:0000256" key="4">
    <source>
        <dbReference type="ARBA" id="ARBA00022741"/>
    </source>
</evidence>
<evidence type="ECO:0000256" key="2">
    <source>
        <dbReference type="ARBA" id="ARBA00022527"/>
    </source>
</evidence>
<dbReference type="SUPFAM" id="SSF56112">
    <property type="entry name" value="Protein kinase-like (PK-like)"/>
    <property type="match status" value="1"/>
</dbReference>
<reference evidence="14 15" key="1">
    <citation type="journal article" date="2018" name="BMC Genomics">
        <title>Whole genome sequencing and function prediction of 133 gut anaerobes isolated from chicken caecum in pure cultures.</title>
        <authorList>
            <person name="Medvecky M."/>
            <person name="Cejkova D."/>
            <person name="Polansky O."/>
            <person name="Karasova D."/>
            <person name="Kubasova T."/>
            <person name="Cizek A."/>
            <person name="Rychlik I."/>
        </authorList>
    </citation>
    <scope>NUCLEOTIDE SEQUENCE [LARGE SCALE GENOMIC DNA]</scope>
    <source>
        <strain evidence="14 15">An13</strain>
    </source>
</reference>
<dbReference type="Pfam" id="PF03793">
    <property type="entry name" value="PASTA"/>
    <property type="match status" value="3"/>
</dbReference>
<keyword evidence="6 9" id="KW-0067">ATP-binding</keyword>
<keyword evidence="2 14" id="KW-0723">Serine/threonine-protein kinase</keyword>
<comment type="caution">
    <text evidence="14">The sequence shown here is derived from an EMBL/GenBank/DDBJ whole genome shotgun (WGS) entry which is preliminary data.</text>
</comment>
<evidence type="ECO:0000256" key="3">
    <source>
        <dbReference type="ARBA" id="ARBA00022679"/>
    </source>
</evidence>
<keyword evidence="11" id="KW-1133">Transmembrane helix</keyword>
<comment type="catalytic activity">
    <reaction evidence="8">
        <text>L-seryl-[protein] + ATP = O-phospho-L-seryl-[protein] + ADP + H(+)</text>
        <dbReference type="Rhea" id="RHEA:17989"/>
        <dbReference type="Rhea" id="RHEA-COMP:9863"/>
        <dbReference type="Rhea" id="RHEA-COMP:11604"/>
        <dbReference type="ChEBI" id="CHEBI:15378"/>
        <dbReference type="ChEBI" id="CHEBI:29999"/>
        <dbReference type="ChEBI" id="CHEBI:30616"/>
        <dbReference type="ChEBI" id="CHEBI:83421"/>
        <dbReference type="ChEBI" id="CHEBI:456216"/>
        <dbReference type="EC" id="2.7.11.1"/>
    </reaction>
</comment>
<feature type="domain" description="PASTA" evidence="13">
    <location>
        <begin position="486"/>
        <end position="563"/>
    </location>
</feature>
<evidence type="ECO:0000256" key="10">
    <source>
        <dbReference type="SAM" id="MobiDB-lite"/>
    </source>
</evidence>
<sequence>MSLVNKTIAGRYQLKRLIGQGGMADVYEAEDLILGRTVAVKIMRSSLTGDPVYVTRFHREASAAAALSHKNIVEIYDVGDEKDDYYIVMEYVPGQTLKELIHKRGALHYVEAVDIMKQVVSATAKAHAIGIIHRDLKPQNIMVTDSGVVKIGDFGIASIQSLSQVTQTDTIMGSLHYLAPEIARGEKATAQSDIYALGIVFYELLRGEVPFNGESPVNIALKHMRDEIPSVRAFNPSIPQSVENIIMKATAKNIKDRYLSASDMLDDLNHCLEAEHMNDEKITFDYQEDEDLATIVADDKDFFTQTHTHLPIEEEKEEKPSSRSHKKMVMIIGASVVAVLVILMALYFFVMKPSQSFEMPDVLNLNKDEAVTLLEEKDLKVSDNITYELSDDVEEGKVISSDPVARTQVKKGDEVSLVVSSGQYIVIENYVGKDYDSVASQLEDLGFDVKKEEKIDEKSKGTILEQSLEVGKKIDPNSDDKSITLTVSQGYSAVVPNVYGQDIQKAKSILEEAGFVVELNVLDPPTSVEEIKTMKINVVEKQSLDAFTTVYKKGEKITLDYYNTKPEIPETPAENTPTTPETNTPATSQPSENQTITNQ</sequence>
<dbReference type="Proteomes" id="UP000195305">
    <property type="component" value="Unassembled WGS sequence"/>
</dbReference>
<keyword evidence="15" id="KW-1185">Reference proteome</keyword>
<evidence type="ECO:0000256" key="6">
    <source>
        <dbReference type="ARBA" id="ARBA00022840"/>
    </source>
</evidence>
<dbReference type="SMART" id="SM00740">
    <property type="entry name" value="PASTA"/>
    <property type="match status" value="3"/>
</dbReference>
<gene>
    <name evidence="14" type="ORF">B5E75_04180</name>
</gene>
<dbReference type="PROSITE" id="PS51178">
    <property type="entry name" value="PASTA"/>
    <property type="match status" value="2"/>
</dbReference>